<proteinExistence type="predicted"/>
<gene>
    <name evidence="1" type="ORF">AVEN_12692_1</name>
</gene>
<dbReference type="EMBL" id="BGPR01000011">
    <property type="protein sequence ID" value="GBL77041.1"/>
    <property type="molecule type" value="Genomic_DNA"/>
</dbReference>
<name>A0A4Y2AAY3_ARAVE</name>
<keyword evidence="2" id="KW-1185">Reference proteome</keyword>
<dbReference type="AlphaFoldDB" id="A0A4Y2AAY3"/>
<protein>
    <submittedName>
        <fullName evidence="1">Uncharacterized protein</fullName>
    </submittedName>
</protein>
<comment type="caution">
    <text evidence="1">The sequence shown here is derived from an EMBL/GenBank/DDBJ whole genome shotgun (WGS) entry which is preliminary data.</text>
</comment>
<dbReference type="Proteomes" id="UP000499080">
    <property type="component" value="Unassembled WGS sequence"/>
</dbReference>
<evidence type="ECO:0000313" key="2">
    <source>
        <dbReference type="Proteomes" id="UP000499080"/>
    </source>
</evidence>
<evidence type="ECO:0000313" key="1">
    <source>
        <dbReference type="EMBL" id="GBL77041.1"/>
    </source>
</evidence>
<reference evidence="1 2" key="1">
    <citation type="journal article" date="2019" name="Sci. Rep.">
        <title>Orb-weaving spider Araneus ventricosus genome elucidates the spidroin gene catalogue.</title>
        <authorList>
            <person name="Kono N."/>
            <person name="Nakamura H."/>
            <person name="Ohtoshi R."/>
            <person name="Moran D.A.P."/>
            <person name="Shinohara A."/>
            <person name="Yoshida Y."/>
            <person name="Fujiwara M."/>
            <person name="Mori M."/>
            <person name="Tomita M."/>
            <person name="Arakawa K."/>
        </authorList>
    </citation>
    <scope>NUCLEOTIDE SEQUENCE [LARGE SCALE GENOMIC DNA]</scope>
</reference>
<sequence length="93" mass="10414">MECEGSGGLVVTYRLWGRRVPGSIPDSNENPPCMWVWCTLNLTSWAKSPPAAVVRRFGEGCQLRCRPLDLTKVQNYEVRPKIALVLLQNGTLI</sequence>
<accession>A0A4Y2AAY3</accession>
<organism evidence="1 2">
    <name type="scientific">Araneus ventricosus</name>
    <name type="common">Orbweaver spider</name>
    <name type="synonym">Epeira ventricosa</name>
    <dbReference type="NCBI Taxonomy" id="182803"/>
    <lineage>
        <taxon>Eukaryota</taxon>
        <taxon>Metazoa</taxon>
        <taxon>Ecdysozoa</taxon>
        <taxon>Arthropoda</taxon>
        <taxon>Chelicerata</taxon>
        <taxon>Arachnida</taxon>
        <taxon>Araneae</taxon>
        <taxon>Araneomorphae</taxon>
        <taxon>Entelegynae</taxon>
        <taxon>Araneoidea</taxon>
        <taxon>Araneidae</taxon>
        <taxon>Araneus</taxon>
    </lineage>
</organism>